<proteinExistence type="predicted"/>
<evidence type="ECO:0000256" key="1">
    <source>
        <dbReference type="SAM" id="Phobius"/>
    </source>
</evidence>
<keyword evidence="1" id="KW-0812">Transmembrane</keyword>
<gene>
    <name evidence="2" type="ORF">NXS10_06330</name>
</gene>
<protein>
    <submittedName>
        <fullName evidence="2">DUF3165 family protein</fullName>
    </submittedName>
</protein>
<name>A0ABT2F7Y2_9STRE</name>
<keyword evidence="3" id="KW-1185">Reference proteome</keyword>
<feature type="transmembrane region" description="Helical" evidence="1">
    <location>
        <begin position="30"/>
        <end position="51"/>
    </location>
</feature>
<dbReference type="Pfam" id="PF11364">
    <property type="entry name" value="DUF3165"/>
    <property type="match status" value="1"/>
</dbReference>
<reference evidence="2 3" key="1">
    <citation type="journal article" date="2023" name="Int. J. Syst. Evol. Microbiol.">
        <title>Streptococcus sciuri sp. nov., Staphylococcus marylandisciuri sp. nov. and Staphylococcus americanisciuri sp. nov., isolated from faeces of eastern grey squirrel (Sciurus carolinensis).</title>
        <authorList>
            <person name="Volokhov D.V."/>
            <person name="Zagorodnyaya T.A."/>
            <person name="Furtak V.A."/>
            <person name="Nattanmai G."/>
            <person name="Randall L."/>
            <person name="Jose S."/>
            <person name="Gao Y."/>
            <person name="Eisenberg T."/>
            <person name="Delmonte P."/>
            <person name="Blom J."/>
            <person name="Mitchell K.K."/>
        </authorList>
    </citation>
    <scope>NUCLEOTIDE SEQUENCE [LARGE SCALE GENOMIC DNA]</scope>
    <source>
        <strain evidence="2 3">SQ9-PEA</strain>
    </source>
</reference>
<accession>A0ABT2F7Y2</accession>
<keyword evidence="1" id="KW-0472">Membrane</keyword>
<feature type="transmembrane region" description="Helical" evidence="1">
    <location>
        <begin position="6"/>
        <end position="23"/>
    </location>
</feature>
<organism evidence="2 3">
    <name type="scientific">Streptococcus sciuri</name>
    <dbReference type="NCBI Taxonomy" id="2973939"/>
    <lineage>
        <taxon>Bacteria</taxon>
        <taxon>Bacillati</taxon>
        <taxon>Bacillota</taxon>
        <taxon>Bacilli</taxon>
        <taxon>Lactobacillales</taxon>
        <taxon>Streptococcaceae</taxon>
        <taxon>Streptococcus</taxon>
    </lineage>
</organism>
<dbReference type="EMBL" id="JANUXX010000007">
    <property type="protein sequence ID" value="MCS4488573.1"/>
    <property type="molecule type" value="Genomic_DNA"/>
</dbReference>
<comment type="caution">
    <text evidence="2">The sequence shown here is derived from an EMBL/GenBank/DDBJ whole genome shotgun (WGS) entry which is preliminary data.</text>
</comment>
<sequence length="90" mass="10404">MVFYLILLFLILLYYFFMAPRTIKNTLNPIGIVGILVFFMVAFVFGVLAFLDMPSEFYVALVMSLLGFLGMRDMLKMPTKKKVQSKDMTE</sequence>
<feature type="transmembrane region" description="Helical" evidence="1">
    <location>
        <begin position="57"/>
        <end position="75"/>
    </location>
</feature>
<evidence type="ECO:0000313" key="2">
    <source>
        <dbReference type="EMBL" id="MCS4488573.1"/>
    </source>
</evidence>
<keyword evidence="1" id="KW-1133">Transmembrane helix</keyword>
<dbReference type="InterPro" id="IPR021506">
    <property type="entry name" value="DUF3165"/>
</dbReference>
<dbReference type="Proteomes" id="UP001206548">
    <property type="component" value="Unassembled WGS sequence"/>
</dbReference>
<evidence type="ECO:0000313" key="3">
    <source>
        <dbReference type="Proteomes" id="UP001206548"/>
    </source>
</evidence>